<evidence type="ECO:0000313" key="3">
    <source>
        <dbReference type="Proteomes" id="UP000053841"/>
    </source>
</evidence>
<dbReference type="HOGENOM" id="CLU_178671_0_0_1"/>
<dbReference type="AlphaFoldDB" id="W6YUV7"/>
<evidence type="ECO:0000256" key="1">
    <source>
        <dbReference type="SAM" id="MobiDB-lite"/>
    </source>
</evidence>
<dbReference type="OrthoDB" id="10380774at2759"/>
<feature type="region of interest" description="Disordered" evidence="1">
    <location>
        <begin position="1"/>
        <end position="30"/>
    </location>
</feature>
<dbReference type="KEGG" id="bze:COCCADRAFT_35229"/>
<dbReference type="Proteomes" id="UP000053841">
    <property type="component" value="Unassembled WGS sequence"/>
</dbReference>
<gene>
    <name evidence="2" type="ORF">COCCADRAFT_35229</name>
</gene>
<dbReference type="RefSeq" id="XP_007710455.1">
    <property type="nucleotide sequence ID" value="XM_007712265.1"/>
</dbReference>
<dbReference type="GeneID" id="19147941"/>
<feature type="compositionally biased region" description="Polar residues" evidence="1">
    <location>
        <begin position="71"/>
        <end position="81"/>
    </location>
</feature>
<sequence>MHHMQSAPHPSHSPQLFNQEAHAHAHAHAHVLTMRPRNPIASIHVKRQHGTMSSPGPETMQAHPREKLQAANYTCPQRNER</sequence>
<name>W6YUV7_COCC2</name>
<accession>W6YUV7</accession>
<protein>
    <submittedName>
        <fullName evidence="2">Uncharacterized protein</fullName>
    </submittedName>
</protein>
<keyword evidence="3" id="KW-1185">Reference proteome</keyword>
<proteinExistence type="predicted"/>
<organism evidence="2 3">
    <name type="scientific">Cochliobolus carbonum (strain 26-R-13)</name>
    <name type="common">Maize leaf spot fungus</name>
    <name type="synonym">Bipolaris zeicola</name>
    <dbReference type="NCBI Taxonomy" id="930089"/>
    <lineage>
        <taxon>Eukaryota</taxon>
        <taxon>Fungi</taxon>
        <taxon>Dikarya</taxon>
        <taxon>Ascomycota</taxon>
        <taxon>Pezizomycotina</taxon>
        <taxon>Dothideomycetes</taxon>
        <taxon>Pleosporomycetidae</taxon>
        <taxon>Pleosporales</taxon>
        <taxon>Pleosporineae</taxon>
        <taxon>Pleosporaceae</taxon>
        <taxon>Bipolaris</taxon>
    </lineage>
</organism>
<feature type="region of interest" description="Disordered" evidence="1">
    <location>
        <begin position="47"/>
        <end position="81"/>
    </location>
</feature>
<dbReference type="EMBL" id="KI964578">
    <property type="protein sequence ID" value="EUC35251.1"/>
    <property type="molecule type" value="Genomic_DNA"/>
</dbReference>
<evidence type="ECO:0000313" key="2">
    <source>
        <dbReference type="EMBL" id="EUC35251.1"/>
    </source>
</evidence>
<reference evidence="2 3" key="1">
    <citation type="journal article" date="2013" name="PLoS Genet.">
        <title>Comparative genome structure, secondary metabolite, and effector coding capacity across Cochliobolus pathogens.</title>
        <authorList>
            <person name="Condon B.J."/>
            <person name="Leng Y."/>
            <person name="Wu D."/>
            <person name="Bushley K.E."/>
            <person name="Ohm R.A."/>
            <person name="Otillar R."/>
            <person name="Martin J."/>
            <person name="Schackwitz W."/>
            <person name="Grimwood J."/>
            <person name="MohdZainudin N."/>
            <person name="Xue C."/>
            <person name="Wang R."/>
            <person name="Manning V.A."/>
            <person name="Dhillon B."/>
            <person name="Tu Z.J."/>
            <person name="Steffenson B.J."/>
            <person name="Salamov A."/>
            <person name="Sun H."/>
            <person name="Lowry S."/>
            <person name="LaButti K."/>
            <person name="Han J."/>
            <person name="Copeland A."/>
            <person name="Lindquist E."/>
            <person name="Barry K."/>
            <person name="Schmutz J."/>
            <person name="Baker S.E."/>
            <person name="Ciuffetti L.M."/>
            <person name="Grigoriev I.V."/>
            <person name="Zhong S."/>
            <person name="Turgeon B.G."/>
        </authorList>
    </citation>
    <scope>NUCLEOTIDE SEQUENCE [LARGE SCALE GENOMIC DNA]</scope>
    <source>
        <strain evidence="2 3">26-R-13</strain>
    </source>
</reference>